<dbReference type="Proteomes" id="UP000823775">
    <property type="component" value="Unassembled WGS sequence"/>
</dbReference>
<dbReference type="EMBL" id="JACEIK010001521">
    <property type="protein sequence ID" value="MCD7470018.1"/>
    <property type="molecule type" value="Genomic_DNA"/>
</dbReference>
<organism evidence="1 2">
    <name type="scientific">Datura stramonium</name>
    <name type="common">Jimsonweed</name>
    <name type="synonym">Common thornapple</name>
    <dbReference type="NCBI Taxonomy" id="4076"/>
    <lineage>
        <taxon>Eukaryota</taxon>
        <taxon>Viridiplantae</taxon>
        <taxon>Streptophyta</taxon>
        <taxon>Embryophyta</taxon>
        <taxon>Tracheophyta</taxon>
        <taxon>Spermatophyta</taxon>
        <taxon>Magnoliopsida</taxon>
        <taxon>eudicotyledons</taxon>
        <taxon>Gunneridae</taxon>
        <taxon>Pentapetalae</taxon>
        <taxon>asterids</taxon>
        <taxon>lamiids</taxon>
        <taxon>Solanales</taxon>
        <taxon>Solanaceae</taxon>
        <taxon>Solanoideae</taxon>
        <taxon>Datureae</taxon>
        <taxon>Datura</taxon>
    </lineage>
</organism>
<evidence type="ECO:0000313" key="1">
    <source>
        <dbReference type="EMBL" id="MCD7470018.1"/>
    </source>
</evidence>
<evidence type="ECO:0000313" key="2">
    <source>
        <dbReference type="Proteomes" id="UP000823775"/>
    </source>
</evidence>
<proteinExistence type="predicted"/>
<gene>
    <name evidence="1" type="ORF">HAX54_009578</name>
</gene>
<protein>
    <submittedName>
        <fullName evidence="1">Uncharacterized protein</fullName>
    </submittedName>
</protein>
<accession>A0ABS8TFS4</accession>
<reference evidence="1 2" key="1">
    <citation type="journal article" date="2021" name="BMC Genomics">
        <title>Datura genome reveals duplications of psychoactive alkaloid biosynthetic genes and high mutation rate following tissue culture.</title>
        <authorList>
            <person name="Rajewski A."/>
            <person name="Carter-House D."/>
            <person name="Stajich J."/>
            <person name="Litt A."/>
        </authorList>
    </citation>
    <scope>NUCLEOTIDE SEQUENCE [LARGE SCALE GENOMIC DNA]</scope>
    <source>
        <strain evidence="1">AR-01</strain>
    </source>
</reference>
<sequence length="122" mass="14052">FLREHGIAEEEAGLHLPLIGNLVGKIIDDTKVKEPRNSSTPFLSQAEHNARDYSWRYWTFGMFELQLRIGGRTATTKEIFVLEELYFLIESAMMMFKVGPTFEDPLDDDDPKVLTNLVDDEE</sequence>
<comment type="caution">
    <text evidence="1">The sequence shown here is derived from an EMBL/GenBank/DDBJ whole genome shotgun (WGS) entry which is preliminary data.</text>
</comment>
<keyword evidence="2" id="KW-1185">Reference proteome</keyword>
<name>A0ABS8TFS4_DATST</name>
<feature type="non-terminal residue" evidence="1">
    <location>
        <position position="1"/>
    </location>
</feature>